<evidence type="ECO:0000313" key="4">
    <source>
        <dbReference type="EMBL" id="KUN18508.1"/>
    </source>
</evidence>
<dbReference type="InterPro" id="IPR050109">
    <property type="entry name" value="HTH-type_TetR-like_transc_reg"/>
</dbReference>
<dbReference type="InterPro" id="IPR001647">
    <property type="entry name" value="HTH_TetR"/>
</dbReference>
<feature type="DNA-binding region" description="H-T-H motif" evidence="2">
    <location>
        <begin position="38"/>
        <end position="57"/>
    </location>
</feature>
<dbReference type="PANTHER" id="PTHR30055">
    <property type="entry name" value="HTH-TYPE TRANSCRIPTIONAL REGULATOR RUTR"/>
    <property type="match status" value="1"/>
</dbReference>
<evidence type="ECO:0000259" key="3">
    <source>
        <dbReference type="PROSITE" id="PS50977"/>
    </source>
</evidence>
<dbReference type="Proteomes" id="UP000053398">
    <property type="component" value="Unassembled WGS sequence"/>
</dbReference>
<feature type="domain" description="HTH tetR-type" evidence="3">
    <location>
        <begin position="15"/>
        <end position="75"/>
    </location>
</feature>
<gene>
    <name evidence="4" type="ORF">AQJ11_34250</name>
</gene>
<reference evidence="4 5" key="1">
    <citation type="submission" date="2015-10" db="EMBL/GenBank/DDBJ databases">
        <title>Draft genome sequence of Streptomyces corchorusii DSM 40340, type strain for the species Streptomyces corchorusii.</title>
        <authorList>
            <person name="Ruckert C."/>
            <person name="Winkler A."/>
            <person name="Kalinowski J."/>
            <person name="Kampfer P."/>
            <person name="Glaeser S."/>
        </authorList>
    </citation>
    <scope>NUCLEOTIDE SEQUENCE [LARGE SCALE GENOMIC DNA]</scope>
    <source>
        <strain evidence="4 5">DSM 40340</strain>
    </source>
</reference>
<dbReference type="InterPro" id="IPR041483">
    <property type="entry name" value="TetR_C_34"/>
</dbReference>
<accession>A0A124HK46</accession>
<dbReference type="GO" id="GO:0003700">
    <property type="term" value="F:DNA-binding transcription factor activity"/>
    <property type="evidence" value="ECO:0007669"/>
    <property type="project" value="TreeGrafter"/>
</dbReference>
<name>A0A124HK46_STRCK</name>
<dbReference type="Gene3D" id="1.10.357.10">
    <property type="entry name" value="Tetracycline Repressor, domain 2"/>
    <property type="match status" value="1"/>
</dbReference>
<dbReference type="PROSITE" id="PS50977">
    <property type="entry name" value="HTH_TETR_2"/>
    <property type="match status" value="1"/>
</dbReference>
<dbReference type="RefSeq" id="WP_059265812.1">
    <property type="nucleotide sequence ID" value="NZ_KQ948366.1"/>
</dbReference>
<keyword evidence="5" id="KW-1185">Reference proteome</keyword>
<evidence type="ECO:0000256" key="1">
    <source>
        <dbReference type="ARBA" id="ARBA00023125"/>
    </source>
</evidence>
<protein>
    <submittedName>
        <fullName evidence="4">TetR family transcriptional regulator</fullName>
    </submittedName>
</protein>
<comment type="caution">
    <text evidence="4">The sequence shown here is derived from an EMBL/GenBank/DDBJ whole genome shotgun (WGS) entry which is preliminary data.</text>
</comment>
<evidence type="ECO:0000313" key="5">
    <source>
        <dbReference type="Proteomes" id="UP000053398"/>
    </source>
</evidence>
<sequence length="230" mass="25507">MEEIRRRARSAEAKQERRHALLTAATELGLAHGVREVTLTAVTSHIGLHPSALRRYFESREELLLELAEHGWGQWCAGLLDALAEASPRTAREVAQAVAASLERLPLFCDLLTHVVLSLEGAVRLDRARRYKTAATEAYDEMTDALVATEAGLDPDGARTVLTVAMSTAAYLYQLSRPSPTLRQLYEQEPRWAHDALRFREQLAGILQTVVSGAQHTRSTPPGAWPHVDR</sequence>
<dbReference type="PANTHER" id="PTHR30055:SF178">
    <property type="entry name" value="POSSIBLE TRANSCRIPTIONAL REGULATORY PROTEIN"/>
    <property type="match status" value="1"/>
</dbReference>
<dbReference type="GO" id="GO:0000976">
    <property type="term" value="F:transcription cis-regulatory region binding"/>
    <property type="evidence" value="ECO:0007669"/>
    <property type="project" value="TreeGrafter"/>
</dbReference>
<dbReference type="Pfam" id="PF17929">
    <property type="entry name" value="TetR_C_34"/>
    <property type="match status" value="1"/>
</dbReference>
<dbReference type="Pfam" id="PF00440">
    <property type="entry name" value="TetR_N"/>
    <property type="match status" value="1"/>
</dbReference>
<proteinExistence type="predicted"/>
<dbReference type="EMBL" id="LMWP01000043">
    <property type="protein sequence ID" value="KUN18508.1"/>
    <property type="molecule type" value="Genomic_DNA"/>
</dbReference>
<evidence type="ECO:0000256" key="2">
    <source>
        <dbReference type="PROSITE-ProRule" id="PRU00335"/>
    </source>
</evidence>
<organism evidence="4 5">
    <name type="scientific">Streptomyces corchorusii</name>
    <name type="common">Streptomyces chibaensis</name>
    <dbReference type="NCBI Taxonomy" id="1903"/>
    <lineage>
        <taxon>Bacteria</taxon>
        <taxon>Bacillati</taxon>
        <taxon>Actinomycetota</taxon>
        <taxon>Actinomycetes</taxon>
        <taxon>Kitasatosporales</taxon>
        <taxon>Streptomycetaceae</taxon>
        <taxon>Streptomyces</taxon>
    </lineage>
</organism>
<dbReference type="AlphaFoldDB" id="A0A124HK46"/>
<dbReference type="InterPro" id="IPR009057">
    <property type="entry name" value="Homeodomain-like_sf"/>
</dbReference>
<keyword evidence="1 2" id="KW-0238">DNA-binding</keyword>
<dbReference type="SUPFAM" id="SSF46689">
    <property type="entry name" value="Homeodomain-like"/>
    <property type="match status" value="1"/>
</dbReference>